<protein>
    <submittedName>
        <fullName evidence="1">ABC transporter substrate-binding protein</fullName>
    </submittedName>
</protein>
<evidence type="ECO:0000313" key="2">
    <source>
        <dbReference type="Proteomes" id="UP001363010"/>
    </source>
</evidence>
<accession>A0ABU8W6X0</accession>
<dbReference type="PANTHER" id="PTHR35271:SF1">
    <property type="entry name" value="ABC TRANSPORTER, SUBSTRATE-BINDING LIPOPROTEIN"/>
    <property type="match status" value="1"/>
</dbReference>
<dbReference type="EMBL" id="JBBKZV010000025">
    <property type="protein sequence ID" value="MEJ8825729.1"/>
    <property type="molecule type" value="Genomic_DNA"/>
</dbReference>
<dbReference type="PANTHER" id="PTHR35271">
    <property type="entry name" value="ABC TRANSPORTER, SUBSTRATE-BINDING LIPOPROTEIN-RELATED"/>
    <property type="match status" value="1"/>
</dbReference>
<sequence length="325" mass="35947">MNRRGISTALLAMAALPHVAEAQKPGRVYRIGWLGAEAPGGSVVPFRPEWRQLMAKRGWVLDKNVVVIYRYTDRMEQLPELADELVRLNVDVIVAFAAPQTEAARQATKTIPIVFFVHGDPVGRGHIASLARPGGNITGYCQMLPELCVKRMQLLRELLPGASRVAVLWNVANPTKMADWKASQDAARDLALKLDSCEFTGPDDFQAALEVARKARPDALMPLEDSLTYRFRNSIIEFAARERLPAVYGGPLAEFGGLLCYHLDVDEVYRLNAYYLDKILKGAKPADLPVAQPTSFTLSVNLKTARALDLTIPRSILTRAEIVVD</sequence>
<dbReference type="Gene3D" id="3.40.50.2300">
    <property type="match status" value="2"/>
</dbReference>
<comment type="caution">
    <text evidence="1">The sequence shown here is derived from an EMBL/GenBank/DDBJ whole genome shotgun (WGS) entry which is preliminary data.</text>
</comment>
<dbReference type="InterPro" id="IPR007487">
    <property type="entry name" value="ABC_transpt-TYRBP-like"/>
</dbReference>
<gene>
    <name evidence="1" type="ORF">WKW80_27485</name>
</gene>
<dbReference type="Proteomes" id="UP001363010">
    <property type="component" value="Unassembled WGS sequence"/>
</dbReference>
<dbReference type="Pfam" id="PF04392">
    <property type="entry name" value="ABC_sub_bind"/>
    <property type="match status" value="1"/>
</dbReference>
<organism evidence="1 2">
    <name type="scientific">Variovorax humicola</name>
    <dbReference type="NCBI Taxonomy" id="1769758"/>
    <lineage>
        <taxon>Bacteria</taxon>
        <taxon>Pseudomonadati</taxon>
        <taxon>Pseudomonadota</taxon>
        <taxon>Betaproteobacteria</taxon>
        <taxon>Burkholderiales</taxon>
        <taxon>Comamonadaceae</taxon>
        <taxon>Variovorax</taxon>
    </lineage>
</organism>
<dbReference type="CDD" id="cd06325">
    <property type="entry name" value="PBP1_ABC_unchar_transporter"/>
    <property type="match status" value="1"/>
</dbReference>
<proteinExistence type="predicted"/>
<keyword evidence="2" id="KW-1185">Reference proteome</keyword>
<reference evidence="1 2" key="1">
    <citation type="submission" date="2024-03" db="EMBL/GenBank/DDBJ databases">
        <title>Novel species of the genus Variovorax.</title>
        <authorList>
            <person name="Liu Q."/>
            <person name="Xin Y.-H."/>
        </authorList>
    </citation>
    <scope>NUCLEOTIDE SEQUENCE [LARGE SCALE GENOMIC DNA]</scope>
    <source>
        <strain evidence="1 2">KACC 18501</strain>
    </source>
</reference>
<evidence type="ECO:0000313" key="1">
    <source>
        <dbReference type="EMBL" id="MEJ8825729.1"/>
    </source>
</evidence>
<name>A0ABU8W6X0_9BURK</name>
<dbReference type="RefSeq" id="WP_340366763.1">
    <property type="nucleotide sequence ID" value="NZ_JBBKZV010000025.1"/>
</dbReference>